<sequence>MMTLMIQAVMAMNKRQLIVQKQFVQDEKAVIRELKHEYSKALAEINERIKVLQASEMTQSKIYQLEYQLALRQQVSKILDNMRSNNYQTVQAYLNGCYKEGFVGAMYDLQGQGIPLAFPIDQNQAVKAVQLDSKISHGLYNRMGVNVNELKKRISDEIARGISSGLSFERIAGNLQWMINGDYSKALRIVRTEGHRIQNQSALDAMHKAVKVGASIVKQWDSTLDGNTRDTHRELDGQVVGIDEEFVIPSTGARALYAGGFGDPSEDCNCRCCILQRASWNMDDYDATKLDNESGLLVEFKEKNYQSFKDAYFEAVGG</sequence>
<dbReference type="AlphaFoldDB" id="A0A2N5PMI0"/>
<dbReference type="Proteomes" id="UP000235093">
    <property type="component" value="Unassembled WGS sequence"/>
</dbReference>
<reference evidence="3 4" key="1">
    <citation type="journal article" date="2017" name="Genome Med.">
        <title>A novel Ruminococcus gnavus clade enriched in inflammatory bowel disease patients.</title>
        <authorList>
            <person name="Hall A.B."/>
            <person name="Yassour M."/>
            <person name="Sauk J."/>
            <person name="Garner A."/>
            <person name="Jiang X."/>
            <person name="Arthur T."/>
            <person name="Lagoudas G.K."/>
            <person name="Vatanen T."/>
            <person name="Fornelos N."/>
            <person name="Wilson R."/>
            <person name="Bertha M."/>
            <person name="Cohen M."/>
            <person name="Garber J."/>
            <person name="Khalili H."/>
            <person name="Gevers D."/>
            <person name="Ananthakrishnan A.N."/>
            <person name="Kugathasan S."/>
            <person name="Lander E.S."/>
            <person name="Blainey P."/>
            <person name="Vlamakis H."/>
            <person name="Xavier R.J."/>
            <person name="Huttenhower C."/>
        </authorList>
    </citation>
    <scope>NUCLEOTIDE SEQUENCE [LARGE SCALE GENOMIC DNA]</scope>
    <source>
        <strain evidence="3 4">RJX1125</strain>
    </source>
</reference>
<proteinExistence type="predicted"/>
<comment type="caution">
    <text evidence="3">The sequence shown here is derived from an EMBL/GenBank/DDBJ whole genome shotgun (WGS) entry which is preliminary data.</text>
</comment>
<evidence type="ECO:0000313" key="3">
    <source>
        <dbReference type="EMBL" id="PLT76358.1"/>
    </source>
</evidence>
<dbReference type="InterPro" id="IPR006528">
    <property type="entry name" value="Phage_head_morphogenesis_dom"/>
</dbReference>
<evidence type="ECO:0000256" key="1">
    <source>
        <dbReference type="SAM" id="Coils"/>
    </source>
</evidence>
<accession>A0A2N5PMI0</accession>
<keyword evidence="1" id="KW-0175">Coiled coil</keyword>
<evidence type="ECO:0000313" key="4">
    <source>
        <dbReference type="Proteomes" id="UP000235093"/>
    </source>
</evidence>
<evidence type="ECO:0000259" key="2">
    <source>
        <dbReference type="Pfam" id="PF04233"/>
    </source>
</evidence>
<dbReference type="EMBL" id="NIHT01000006">
    <property type="protein sequence ID" value="PLT76358.1"/>
    <property type="molecule type" value="Genomic_DNA"/>
</dbReference>
<feature type="domain" description="Phage head morphogenesis" evidence="2">
    <location>
        <begin position="153"/>
        <end position="274"/>
    </location>
</feature>
<gene>
    <name evidence="3" type="ORF">CDL23_04895</name>
</gene>
<protein>
    <recommendedName>
        <fullName evidence="2">Phage head morphogenesis domain-containing protein</fullName>
    </recommendedName>
</protein>
<dbReference type="Pfam" id="PF04233">
    <property type="entry name" value="Phage_Mu_F"/>
    <property type="match status" value="1"/>
</dbReference>
<feature type="coiled-coil region" evidence="1">
    <location>
        <begin position="24"/>
        <end position="55"/>
    </location>
</feature>
<name>A0A2N5PMI0_MEDGN</name>
<organism evidence="3 4">
    <name type="scientific">Mediterraneibacter gnavus</name>
    <name type="common">Ruminococcus gnavus</name>
    <dbReference type="NCBI Taxonomy" id="33038"/>
    <lineage>
        <taxon>Bacteria</taxon>
        <taxon>Bacillati</taxon>
        <taxon>Bacillota</taxon>
        <taxon>Clostridia</taxon>
        <taxon>Lachnospirales</taxon>
        <taxon>Lachnospiraceae</taxon>
        <taxon>Mediterraneibacter</taxon>
    </lineage>
</organism>